<feature type="domain" description="Histidine kinase" evidence="12">
    <location>
        <begin position="913"/>
        <end position="1008"/>
    </location>
</feature>
<keyword evidence="7 14" id="KW-0418">Kinase</keyword>
<evidence type="ECO:0000256" key="1">
    <source>
        <dbReference type="ARBA" id="ARBA00000085"/>
    </source>
</evidence>
<dbReference type="PANTHER" id="PTHR43547">
    <property type="entry name" value="TWO-COMPONENT HISTIDINE KINASE"/>
    <property type="match status" value="1"/>
</dbReference>
<reference evidence="14 15" key="1">
    <citation type="submission" date="2016-07" db="EMBL/GenBank/DDBJ databases">
        <title>Caryophanon latum genome sequencing.</title>
        <authorList>
            <person name="Verma A."/>
            <person name="Pal Y."/>
            <person name="Krishnamurthi S."/>
        </authorList>
    </citation>
    <scope>NUCLEOTIDE SEQUENCE [LARGE SCALE GENOMIC DNA]</scope>
    <source>
        <strain evidence="14 15">DSM 14151</strain>
    </source>
</reference>
<dbReference type="GO" id="GO:0005524">
    <property type="term" value="F:ATP binding"/>
    <property type="evidence" value="ECO:0007669"/>
    <property type="project" value="UniProtKB-KW"/>
</dbReference>
<evidence type="ECO:0000256" key="5">
    <source>
        <dbReference type="ARBA" id="ARBA00022679"/>
    </source>
</evidence>
<dbReference type="Gene3D" id="1.10.287.130">
    <property type="match status" value="1"/>
</dbReference>
<keyword evidence="11" id="KW-0472">Membrane</keyword>
<name>A0A1C0YIS1_9BACL</name>
<keyword evidence="4 10" id="KW-0597">Phosphoprotein</keyword>
<dbReference type="Pfam" id="PF00072">
    <property type="entry name" value="Response_reg"/>
    <property type="match status" value="1"/>
</dbReference>
<dbReference type="Pfam" id="PF02518">
    <property type="entry name" value="HATPase_c"/>
    <property type="match status" value="2"/>
</dbReference>
<feature type="modified residue" description="4-aspartylphosphate" evidence="10">
    <location>
        <position position="735"/>
    </location>
</feature>
<dbReference type="InterPro" id="IPR001789">
    <property type="entry name" value="Sig_transdc_resp-reg_receiver"/>
</dbReference>
<dbReference type="SMART" id="SM00388">
    <property type="entry name" value="HisKA"/>
    <property type="match status" value="1"/>
</dbReference>
<gene>
    <name evidence="14" type="ORF">A6K76_14165</name>
</gene>
<dbReference type="SMART" id="SM00448">
    <property type="entry name" value="REC"/>
    <property type="match status" value="1"/>
</dbReference>
<dbReference type="AlphaFoldDB" id="A0A1C0YIS1"/>
<evidence type="ECO:0000256" key="4">
    <source>
        <dbReference type="ARBA" id="ARBA00022553"/>
    </source>
</evidence>
<dbReference type="CDD" id="cd00082">
    <property type="entry name" value="HisKA"/>
    <property type="match status" value="1"/>
</dbReference>
<evidence type="ECO:0000256" key="9">
    <source>
        <dbReference type="ARBA" id="ARBA00023012"/>
    </source>
</evidence>
<dbReference type="GO" id="GO:0005886">
    <property type="term" value="C:plasma membrane"/>
    <property type="evidence" value="ECO:0007669"/>
    <property type="project" value="UniProtKB-SubCell"/>
</dbReference>
<comment type="caution">
    <text evidence="14">The sequence shown here is derived from an EMBL/GenBank/DDBJ whole genome shotgun (WGS) entry which is preliminary data.</text>
</comment>
<evidence type="ECO:0000259" key="13">
    <source>
        <dbReference type="PROSITE" id="PS50110"/>
    </source>
</evidence>
<keyword evidence="5" id="KW-0808">Transferase</keyword>
<dbReference type="GO" id="GO:0000155">
    <property type="term" value="F:phosphorelay sensor kinase activity"/>
    <property type="evidence" value="ECO:0007669"/>
    <property type="project" value="InterPro"/>
</dbReference>
<feature type="transmembrane region" description="Helical" evidence="11">
    <location>
        <begin position="296"/>
        <end position="314"/>
    </location>
</feature>
<dbReference type="SUPFAM" id="SSF52172">
    <property type="entry name" value="CheY-like"/>
    <property type="match status" value="1"/>
</dbReference>
<dbReference type="InterPro" id="IPR036097">
    <property type="entry name" value="HisK_dim/P_sf"/>
</dbReference>
<dbReference type="InterPro" id="IPR010559">
    <property type="entry name" value="Sig_transdc_His_kin_internal"/>
</dbReference>
<dbReference type="InterPro" id="IPR003661">
    <property type="entry name" value="HisK_dim/P_dom"/>
</dbReference>
<dbReference type="InterPro" id="IPR036890">
    <property type="entry name" value="HATPase_C_sf"/>
</dbReference>
<evidence type="ECO:0000256" key="11">
    <source>
        <dbReference type="SAM" id="Phobius"/>
    </source>
</evidence>
<organism evidence="14 15">
    <name type="scientific">Caryophanon latum</name>
    <dbReference type="NCBI Taxonomy" id="33977"/>
    <lineage>
        <taxon>Bacteria</taxon>
        <taxon>Bacillati</taxon>
        <taxon>Bacillota</taxon>
        <taxon>Bacilli</taxon>
        <taxon>Bacillales</taxon>
        <taxon>Caryophanaceae</taxon>
        <taxon>Caryophanon</taxon>
    </lineage>
</organism>
<dbReference type="SUPFAM" id="SSF49785">
    <property type="entry name" value="Galactose-binding domain-like"/>
    <property type="match status" value="1"/>
</dbReference>
<evidence type="ECO:0000256" key="3">
    <source>
        <dbReference type="ARBA" id="ARBA00012438"/>
    </source>
</evidence>
<dbReference type="SUPFAM" id="SSF55874">
    <property type="entry name" value="ATPase domain of HSP90 chaperone/DNA topoisomerase II/histidine kinase"/>
    <property type="match status" value="2"/>
</dbReference>
<evidence type="ECO:0000313" key="15">
    <source>
        <dbReference type="Proteomes" id="UP000093482"/>
    </source>
</evidence>
<feature type="domain" description="Histidine kinase" evidence="12">
    <location>
        <begin position="435"/>
        <end position="651"/>
    </location>
</feature>
<feature type="transmembrane region" description="Helical" evidence="11">
    <location>
        <begin position="326"/>
        <end position="351"/>
    </location>
</feature>
<proteinExistence type="predicted"/>
<dbReference type="InterPro" id="IPR008979">
    <property type="entry name" value="Galactose-bd-like_sf"/>
</dbReference>
<evidence type="ECO:0000256" key="6">
    <source>
        <dbReference type="ARBA" id="ARBA00022741"/>
    </source>
</evidence>
<dbReference type="Gene3D" id="3.30.565.10">
    <property type="entry name" value="Histidine kinase-like ATPase, C-terminal domain"/>
    <property type="match status" value="2"/>
</dbReference>
<dbReference type="PANTHER" id="PTHR43547:SF2">
    <property type="entry name" value="HYBRID SIGNAL TRANSDUCTION HISTIDINE KINASE C"/>
    <property type="match status" value="1"/>
</dbReference>
<evidence type="ECO:0000256" key="10">
    <source>
        <dbReference type="PROSITE-ProRule" id="PRU00169"/>
    </source>
</evidence>
<dbReference type="Gene3D" id="3.40.50.2300">
    <property type="match status" value="1"/>
</dbReference>
<feature type="domain" description="Response regulatory" evidence="13">
    <location>
        <begin position="686"/>
        <end position="802"/>
    </location>
</feature>
<dbReference type="PRINTS" id="PR00344">
    <property type="entry name" value="BCTRLSENSOR"/>
</dbReference>
<dbReference type="OrthoDB" id="9809348at2"/>
<dbReference type="RefSeq" id="WP_066465948.1">
    <property type="nucleotide sequence ID" value="NZ_MATO01000059.1"/>
</dbReference>
<dbReference type="InterPro" id="IPR011006">
    <property type="entry name" value="CheY-like_superfamily"/>
</dbReference>
<sequence>MKRNVAAIITIVALFVVVLLMGNYHYLFNNHAKLVNDGTAVITKEQLEGNEILALDGNWSFYPNALLAPEEVHKEAHTFINVPSDWKNAVQPNEEGLSVGTYHIRLHVPNDEQYGLYIRTIRQANRLFINDIEVGGMGNPTHTATEFIPESDDRYTVFVQSPSGVLDIVIHVANLNYSEAGILYPIEFGTKEAIEKHYQLKVLVNIVISVCYIIFGVIYIISYSQNLQRKEELFFGLFAVLFGVYMSFINEKIFFLLFTNFSIYEQGRLQLGILPLLVFCLTHFVYCMYPQLVRKNILYFIYTLLAVLFIVYGVNEKVPTTINGVFFYQLIFVVAMFLSALYSIFILFNVLRKKLDGAFYIFIILTSLVCYMILLMINFLTGMPINLTELLVFILILYSFASLFSFRANVAYKKAQAMSEELLLYNEMKDEFLLKTSHELRTPLNGILNVSKSLMEGTYGSLKRTQQEHILLIHSVTQRLGNLVEDLLVSSNHFNGEMRITRGVVSMDVINDVIMEVRHLIPKEQHVTVVNTIEEHLPMLYSDELRLKQVLYNLLHNAIQHTTEGHITVSASVVNEKMHIHVTDTGKGIAPQHVKYIFNTFYRVSRDTNSGGLGLGLSITKNIIEQLGGNIFVTSTLGEGSTFSFTQPLATAEQQPLAEPKQYVMQRVRNAFQLTLPLVHEGNDKTIVIVDDDHLNIKVLADMLIQEGYTFIAFDNGQHVLDYLKTNKVDCMLVDLMMAQMSGYELCELVRKQYDMLELPIIALTAITKHSDLLLSLRVGANEYLQKPISMDELRLRIQSLLAMQQSSKDAIGEELNALYTQVTPHFVYNTLNTIIGLSYTDVDNTREALYCLATYFRAKLNVHYQKSIVSLEEEMELVKAYLYIEQMRFGSRLTINYDIDESIDCMLPALSLQPLVENAVFHGISKKQEGGTIDITVQQEGSFVSIRIQDDGVGIPKEKLQMLLSGENSRIGFTNPMKKLKLLKNASLHLESEEGKGTTVTILLQQP</sequence>
<dbReference type="PROSITE" id="PS50109">
    <property type="entry name" value="HIS_KIN"/>
    <property type="match status" value="2"/>
</dbReference>
<dbReference type="SUPFAM" id="SSF47384">
    <property type="entry name" value="Homodimeric domain of signal transducing histidine kinase"/>
    <property type="match status" value="1"/>
</dbReference>
<dbReference type="EC" id="2.7.13.3" evidence="3"/>
<comment type="subcellular location">
    <subcellularLocation>
        <location evidence="2">Cell membrane</location>
        <topology evidence="2">Multi-pass membrane protein</topology>
    </subcellularLocation>
</comment>
<dbReference type="Proteomes" id="UP000093482">
    <property type="component" value="Unassembled WGS sequence"/>
</dbReference>
<feature type="transmembrane region" description="Helical" evidence="11">
    <location>
        <begin position="269"/>
        <end position="289"/>
    </location>
</feature>
<evidence type="ECO:0000256" key="7">
    <source>
        <dbReference type="ARBA" id="ARBA00022777"/>
    </source>
</evidence>
<evidence type="ECO:0000256" key="2">
    <source>
        <dbReference type="ARBA" id="ARBA00004651"/>
    </source>
</evidence>
<dbReference type="Pfam" id="PF00512">
    <property type="entry name" value="HisKA"/>
    <property type="match status" value="1"/>
</dbReference>
<feature type="transmembrane region" description="Helical" evidence="11">
    <location>
        <begin position="358"/>
        <end position="381"/>
    </location>
</feature>
<feature type="transmembrane region" description="Helical" evidence="11">
    <location>
        <begin position="7"/>
        <end position="27"/>
    </location>
</feature>
<keyword evidence="11" id="KW-1133">Transmembrane helix</keyword>
<keyword evidence="6" id="KW-0547">Nucleotide-binding</keyword>
<feature type="transmembrane region" description="Helical" evidence="11">
    <location>
        <begin position="202"/>
        <end position="221"/>
    </location>
</feature>
<keyword evidence="15" id="KW-1185">Reference proteome</keyword>
<dbReference type="InterPro" id="IPR005467">
    <property type="entry name" value="His_kinase_dom"/>
</dbReference>
<dbReference type="InterPro" id="IPR003594">
    <property type="entry name" value="HATPase_dom"/>
</dbReference>
<feature type="transmembrane region" description="Helical" evidence="11">
    <location>
        <begin position="233"/>
        <end position="249"/>
    </location>
</feature>
<keyword evidence="11" id="KW-0812">Transmembrane</keyword>
<accession>A0A1C0YIS1</accession>
<keyword evidence="8" id="KW-0067">ATP-binding</keyword>
<dbReference type="SMART" id="SM00387">
    <property type="entry name" value="HATPase_c"/>
    <property type="match status" value="2"/>
</dbReference>
<evidence type="ECO:0000259" key="12">
    <source>
        <dbReference type="PROSITE" id="PS50109"/>
    </source>
</evidence>
<evidence type="ECO:0000256" key="8">
    <source>
        <dbReference type="ARBA" id="ARBA00022840"/>
    </source>
</evidence>
<dbReference type="FunFam" id="3.30.565.10:FF:000006">
    <property type="entry name" value="Sensor histidine kinase WalK"/>
    <property type="match status" value="1"/>
</dbReference>
<keyword evidence="9" id="KW-0902">Two-component regulatory system</keyword>
<protein>
    <recommendedName>
        <fullName evidence="3">histidine kinase</fullName>
        <ecNumber evidence="3">2.7.13.3</ecNumber>
    </recommendedName>
</protein>
<dbReference type="PROSITE" id="PS50110">
    <property type="entry name" value="RESPONSE_REGULATORY"/>
    <property type="match status" value="1"/>
</dbReference>
<dbReference type="EMBL" id="MATO01000059">
    <property type="protein sequence ID" value="OCS86989.1"/>
    <property type="molecule type" value="Genomic_DNA"/>
</dbReference>
<dbReference type="InterPro" id="IPR004358">
    <property type="entry name" value="Sig_transdc_His_kin-like_C"/>
</dbReference>
<dbReference type="CDD" id="cd00075">
    <property type="entry name" value="HATPase"/>
    <property type="match status" value="1"/>
</dbReference>
<comment type="catalytic activity">
    <reaction evidence="1">
        <text>ATP + protein L-histidine = ADP + protein N-phospho-L-histidine.</text>
        <dbReference type="EC" id="2.7.13.3"/>
    </reaction>
</comment>
<evidence type="ECO:0000313" key="14">
    <source>
        <dbReference type="EMBL" id="OCS86989.1"/>
    </source>
</evidence>
<dbReference type="Pfam" id="PF06580">
    <property type="entry name" value="His_kinase"/>
    <property type="match status" value="1"/>
</dbReference>
<feature type="transmembrane region" description="Helical" evidence="11">
    <location>
        <begin position="387"/>
        <end position="406"/>
    </location>
</feature>